<evidence type="ECO:0000313" key="1">
    <source>
        <dbReference type="EMBL" id="WDE00786.1"/>
    </source>
</evidence>
<sequence length="250" mass="27524">MINNKVLASYNGSQRGFTVRSMQLEQESFVNGDFNFENIAAGPNNDVYLPSANHIYHYDLDGKLIKDMAFPDAGIDYTGIAVTNNRVFATYEGSQLGVTVRDLDLNQISFFATGIKANGIAAGPNNDLYLAAGNHIYHYNIDGTLIQDMVFPDDSINYTDVSVIGQRVYAAYNGSQEGFTVRDLQLKQLSFTNTGFDINAVAAGPDNTLYLSSGNHLYHYQSNGTLLKNMTFPDDRINYSGISVIFTSLT</sequence>
<accession>A0AAE9YTF7</accession>
<keyword evidence="2" id="KW-1185">Reference proteome</keyword>
<dbReference type="InterPro" id="IPR015943">
    <property type="entry name" value="WD40/YVTN_repeat-like_dom_sf"/>
</dbReference>
<protein>
    <submittedName>
        <fullName evidence="1">Uncharacterized protein</fullName>
    </submittedName>
</protein>
<dbReference type="EMBL" id="CP059735">
    <property type="protein sequence ID" value="WDE00786.1"/>
    <property type="molecule type" value="Genomic_DNA"/>
</dbReference>
<evidence type="ECO:0000313" key="2">
    <source>
        <dbReference type="Proteomes" id="UP000032568"/>
    </source>
</evidence>
<reference evidence="1 2" key="1">
    <citation type="journal article" date="2015" name="Genome Announc.">
        <title>Draft Genome Sequences of Marine Isolates of Thalassomonas viridans and Thalassomonas actiniarum.</title>
        <authorList>
            <person name="Olonade I."/>
            <person name="van Zyl L.J."/>
            <person name="Trindade M."/>
        </authorList>
    </citation>
    <scope>NUCLEOTIDE SEQUENCE [LARGE SCALE GENOMIC DNA]</scope>
    <source>
        <strain evidence="1 2">A5K-106</strain>
    </source>
</reference>
<dbReference type="RefSeq" id="WP_044832411.1">
    <property type="nucleotide sequence ID" value="NZ_CP059735.1"/>
</dbReference>
<reference evidence="1 2" key="2">
    <citation type="journal article" date="2022" name="Mar. Drugs">
        <title>Bioassay-Guided Fractionation Leads to the Detection of Cholic Acid Generated by the Rare Thalassomonas sp.</title>
        <authorList>
            <person name="Pheiffer F."/>
            <person name="Schneider Y.K."/>
            <person name="Hansen E.H."/>
            <person name="Andersen J.H."/>
            <person name="Isaksson J."/>
            <person name="Busche T."/>
            <person name="R C."/>
            <person name="Kalinowski J."/>
            <person name="Zyl L.V."/>
            <person name="Trindade M."/>
        </authorList>
    </citation>
    <scope>NUCLEOTIDE SEQUENCE [LARGE SCALE GENOMIC DNA]</scope>
    <source>
        <strain evidence="1 2">A5K-106</strain>
    </source>
</reference>
<dbReference type="Gene3D" id="2.130.10.10">
    <property type="entry name" value="YVTN repeat-like/Quinoprotein amine dehydrogenase"/>
    <property type="match status" value="1"/>
</dbReference>
<name>A0AAE9YTF7_9GAMM</name>
<gene>
    <name evidence="1" type="ORF">SG35_009210</name>
</gene>
<dbReference type="Proteomes" id="UP000032568">
    <property type="component" value="Chromosome"/>
</dbReference>
<dbReference type="SUPFAM" id="SSF63829">
    <property type="entry name" value="Calcium-dependent phosphotriesterase"/>
    <property type="match status" value="1"/>
</dbReference>
<dbReference type="KEGG" id="tact:SG35_009210"/>
<proteinExistence type="predicted"/>
<organism evidence="1 2">
    <name type="scientific">Thalassomonas actiniarum</name>
    <dbReference type="NCBI Taxonomy" id="485447"/>
    <lineage>
        <taxon>Bacteria</taxon>
        <taxon>Pseudomonadati</taxon>
        <taxon>Pseudomonadota</taxon>
        <taxon>Gammaproteobacteria</taxon>
        <taxon>Alteromonadales</taxon>
        <taxon>Colwelliaceae</taxon>
        <taxon>Thalassomonas</taxon>
    </lineage>
</organism>
<dbReference type="AlphaFoldDB" id="A0AAE9YTF7"/>